<name>A0ABW1L360_9BACL</name>
<dbReference type="RefSeq" id="WP_377732432.1">
    <property type="nucleotide sequence ID" value="NZ_JBHSRI010000002.1"/>
</dbReference>
<accession>A0ABW1L360</accession>
<reference evidence="2" key="1">
    <citation type="journal article" date="2019" name="Int. J. Syst. Evol. Microbiol.">
        <title>The Global Catalogue of Microorganisms (GCM) 10K type strain sequencing project: providing services to taxonomists for standard genome sequencing and annotation.</title>
        <authorList>
            <consortium name="The Broad Institute Genomics Platform"/>
            <consortium name="The Broad Institute Genome Sequencing Center for Infectious Disease"/>
            <person name="Wu L."/>
            <person name="Ma J."/>
        </authorList>
    </citation>
    <scope>NUCLEOTIDE SEQUENCE [LARGE SCALE GENOMIC DNA]</scope>
    <source>
        <strain evidence="2">CCUG 54527</strain>
    </source>
</reference>
<evidence type="ECO:0000313" key="1">
    <source>
        <dbReference type="EMBL" id="MFC6038414.1"/>
    </source>
</evidence>
<dbReference type="Proteomes" id="UP001596170">
    <property type="component" value="Unassembled WGS sequence"/>
</dbReference>
<keyword evidence="2" id="KW-1185">Reference proteome</keyword>
<protein>
    <submittedName>
        <fullName evidence="1">Uncharacterized protein</fullName>
    </submittedName>
</protein>
<sequence length="152" mass="17880">MFDSFKKLFKHQEVKTSDDSYITIPQSEINEELKSNIIVLEKLGEQWSTILQRKYVNEFESHGKQSLRVWICRDIDGDELEGLTSENCMEKEYHSQIAINYEGPKHDEDFYADTIYLWHYYGGYFKSSGTLYDQSKNDLKSDIEEALKALLN</sequence>
<gene>
    <name evidence="1" type="ORF">ACFPYN_02995</name>
</gene>
<organism evidence="1 2">
    <name type="scientific">Paenisporosarcina macmurdoensis</name>
    <dbReference type="NCBI Taxonomy" id="212659"/>
    <lineage>
        <taxon>Bacteria</taxon>
        <taxon>Bacillati</taxon>
        <taxon>Bacillota</taxon>
        <taxon>Bacilli</taxon>
        <taxon>Bacillales</taxon>
        <taxon>Caryophanaceae</taxon>
        <taxon>Paenisporosarcina</taxon>
    </lineage>
</organism>
<evidence type="ECO:0000313" key="2">
    <source>
        <dbReference type="Proteomes" id="UP001596170"/>
    </source>
</evidence>
<comment type="caution">
    <text evidence="1">The sequence shown here is derived from an EMBL/GenBank/DDBJ whole genome shotgun (WGS) entry which is preliminary data.</text>
</comment>
<dbReference type="EMBL" id="JBHSRI010000002">
    <property type="protein sequence ID" value="MFC6038414.1"/>
    <property type="molecule type" value="Genomic_DNA"/>
</dbReference>
<proteinExistence type="predicted"/>